<accession>A0A1G1ZPR1</accession>
<protein>
    <submittedName>
        <fullName evidence="1">Uncharacterized protein</fullName>
    </submittedName>
</protein>
<dbReference type="STRING" id="1798406.A3A04_01535"/>
<organism evidence="1 2">
    <name type="scientific">Candidatus Harrisonbacteria bacterium RIFCSPLOWO2_01_FULL_40_28</name>
    <dbReference type="NCBI Taxonomy" id="1798406"/>
    <lineage>
        <taxon>Bacteria</taxon>
        <taxon>Candidatus Harrisoniibacteriota</taxon>
    </lineage>
</organism>
<dbReference type="Proteomes" id="UP000178517">
    <property type="component" value="Unassembled WGS sequence"/>
</dbReference>
<evidence type="ECO:0000313" key="2">
    <source>
        <dbReference type="Proteomes" id="UP000178517"/>
    </source>
</evidence>
<sequence length="199" mass="23042">MSGRKAKRLELSVEIEKCVIARGGSREDISIVFSKRRDVFDRCAELILAAVREMNDRLEFTFVVRDGETFISLVEAGAYDWKDSWVTAERFLVRPSPVGKRKLVLLYFGRSVSSKQAIEEGKRQGLERPTYEDALRFGAQHREVQRQFPIVFLHEPVRDDGYGDLGVLYLGRDDSGRGLRYDWFFRDWSDGCRFAFVSK</sequence>
<name>A0A1G1ZPR1_9BACT</name>
<gene>
    <name evidence="1" type="ORF">A3A04_01535</name>
</gene>
<proteinExistence type="predicted"/>
<dbReference type="EMBL" id="MHJI01000001">
    <property type="protein sequence ID" value="OGY66668.1"/>
    <property type="molecule type" value="Genomic_DNA"/>
</dbReference>
<dbReference type="AlphaFoldDB" id="A0A1G1ZPR1"/>
<comment type="caution">
    <text evidence="1">The sequence shown here is derived from an EMBL/GenBank/DDBJ whole genome shotgun (WGS) entry which is preliminary data.</text>
</comment>
<evidence type="ECO:0000313" key="1">
    <source>
        <dbReference type="EMBL" id="OGY66668.1"/>
    </source>
</evidence>
<reference evidence="1 2" key="1">
    <citation type="journal article" date="2016" name="Nat. Commun.">
        <title>Thousands of microbial genomes shed light on interconnected biogeochemical processes in an aquifer system.</title>
        <authorList>
            <person name="Anantharaman K."/>
            <person name="Brown C.T."/>
            <person name="Hug L.A."/>
            <person name="Sharon I."/>
            <person name="Castelle C.J."/>
            <person name="Probst A.J."/>
            <person name="Thomas B.C."/>
            <person name="Singh A."/>
            <person name="Wilkins M.J."/>
            <person name="Karaoz U."/>
            <person name="Brodie E.L."/>
            <person name="Williams K.H."/>
            <person name="Hubbard S.S."/>
            <person name="Banfield J.F."/>
        </authorList>
    </citation>
    <scope>NUCLEOTIDE SEQUENCE [LARGE SCALE GENOMIC DNA]</scope>
</reference>